<reference evidence="5" key="1">
    <citation type="journal article" date="2017" name="J. Phycol.">
        <title>Analysis of chloroplast genomes and a supermatrix inform reclassification of the Rhodomelaceae (Rhodophyta).</title>
        <authorList>
            <person name="Diaz-Tapia P."/>
            <person name="Maggs C.A."/>
            <person name="West J.A."/>
            <person name="Verbruggen H."/>
        </authorList>
    </citation>
    <scope>NUCLEOTIDE SEQUENCE</scope>
    <source>
        <strain evidence="5">PD1151</strain>
    </source>
</reference>
<dbReference type="Pfam" id="PF00468">
    <property type="entry name" value="Ribosomal_L34"/>
    <property type="match status" value="1"/>
</dbReference>
<dbReference type="GO" id="GO:0005840">
    <property type="term" value="C:ribosome"/>
    <property type="evidence" value="ECO:0007669"/>
    <property type="project" value="UniProtKB-KW"/>
</dbReference>
<keyword evidence="5" id="KW-0934">Plastid</keyword>
<organism evidence="5">
    <name type="scientific">Sonderella linearis</name>
    <dbReference type="NCBI Taxonomy" id="110477"/>
    <lineage>
        <taxon>Eukaryota</taxon>
        <taxon>Rhodophyta</taxon>
        <taxon>Florideophyceae</taxon>
        <taxon>Rhodymeniophycidae</taxon>
        <taxon>Ceramiales</taxon>
        <taxon>Rhodomelaceae</taxon>
        <taxon>Sonderella</taxon>
    </lineage>
</organism>
<accession>A0A1Z1MLL6</accession>
<gene>
    <name evidence="5" type="primary">rpl34</name>
</gene>
<proteinExistence type="inferred from homology"/>
<dbReference type="NCBIfam" id="TIGR01030">
    <property type="entry name" value="rpmH_bact"/>
    <property type="match status" value="1"/>
</dbReference>
<evidence type="ECO:0000256" key="2">
    <source>
        <dbReference type="ARBA" id="ARBA00022980"/>
    </source>
</evidence>
<evidence type="ECO:0000256" key="4">
    <source>
        <dbReference type="SAM" id="MobiDB-lite"/>
    </source>
</evidence>
<keyword evidence="2 5" id="KW-0689">Ribosomal protein</keyword>
<evidence type="ECO:0000313" key="5">
    <source>
        <dbReference type="EMBL" id="ARW66938.1"/>
    </source>
</evidence>
<dbReference type="RefSeq" id="YP_009397752.1">
    <property type="nucleotide sequence ID" value="NC_035289.1"/>
</dbReference>
<dbReference type="Gene3D" id="1.10.287.3980">
    <property type="match status" value="1"/>
</dbReference>
<keyword evidence="3" id="KW-0687">Ribonucleoprotein</keyword>
<feature type="region of interest" description="Disordered" evidence="4">
    <location>
        <begin position="19"/>
        <end position="41"/>
    </location>
</feature>
<dbReference type="GeneID" id="33360169"/>
<evidence type="ECO:0000256" key="1">
    <source>
        <dbReference type="ARBA" id="ARBA00010111"/>
    </source>
</evidence>
<dbReference type="InterPro" id="IPR000271">
    <property type="entry name" value="Ribosomal_bL34"/>
</dbReference>
<evidence type="ECO:0000256" key="3">
    <source>
        <dbReference type="ARBA" id="ARBA00023274"/>
    </source>
</evidence>
<geneLocation type="chloroplast" evidence="5"/>
<sequence>MNKGTNIKKIRKSGFLARMKKKSGKKIMNAKRKKKRYQINI</sequence>
<dbReference type="GO" id="GO:0003735">
    <property type="term" value="F:structural constituent of ribosome"/>
    <property type="evidence" value="ECO:0007669"/>
    <property type="project" value="InterPro"/>
</dbReference>
<keyword evidence="5" id="KW-0150">Chloroplast</keyword>
<comment type="similarity">
    <text evidence="1">Belongs to the bacterial ribosomal protein bL34 family.</text>
</comment>
<dbReference type="GO" id="GO:1990904">
    <property type="term" value="C:ribonucleoprotein complex"/>
    <property type="evidence" value="ECO:0007669"/>
    <property type="project" value="UniProtKB-KW"/>
</dbReference>
<dbReference type="GO" id="GO:0006412">
    <property type="term" value="P:translation"/>
    <property type="evidence" value="ECO:0007669"/>
    <property type="project" value="InterPro"/>
</dbReference>
<protein>
    <submittedName>
        <fullName evidence="5">Ribosomal protein L34</fullName>
    </submittedName>
</protein>
<dbReference type="AlphaFoldDB" id="A0A1Z1MLL6"/>
<name>A0A1Z1MLL6_9FLOR</name>
<dbReference type="EMBL" id="MF101445">
    <property type="protein sequence ID" value="ARW66938.1"/>
    <property type="molecule type" value="Genomic_DNA"/>
</dbReference>